<dbReference type="EMBL" id="JAARLZ010000002">
    <property type="protein sequence ID" value="NII05541.1"/>
    <property type="molecule type" value="Genomic_DNA"/>
</dbReference>
<dbReference type="Pfam" id="PF12244">
    <property type="entry name" value="DUF3606"/>
    <property type="match status" value="1"/>
</dbReference>
<organism evidence="1 2">
    <name type="scientific">Luteibacter anthropi</name>
    <dbReference type="NCBI Taxonomy" id="564369"/>
    <lineage>
        <taxon>Bacteria</taxon>
        <taxon>Pseudomonadati</taxon>
        <taxon>Pseudomonadota</taxon>
        <taxon>Gammaproteobacteria</taxon>
        <taxon>Lysobacterales</taxon>
        <taxon>Rhodanobacteraceae</taxon>
        <taxon>Luteibacter</taxon>
    </lineage>
</organism>
<keyword evidence="2" id="KW-1185">Reference proteome</keyword>
<reference evidence="1 2" key="1">
    <citation type="submission" date="2020-03" db="EMBL/GenBank/DDBJ databases">
        <authorList>
            <person name="Lai Q."/>
        </authorList>
    </citation>
    <scope>NUCLEOTIDE SEQUENCE [LARGE SCALE GENOMIC DNA]</scope>
    <source>
        <strain evidence="1 2">CCUG 25036</strain>
    </source>
</reference>
<evidence type="ECO:0000313" key="2">
    <source>
        <dbReference type="Proteomes" id="UP000490980"/>
    </source>
</evidence>
<dbReference type="InterPro" id="IPR022037">
    <property type="entry name" value="DUF3606"/>
</dbReference>
<proteinExistence type="predicted"/>
<dbReference type="Proteomes" id="UP000490980">
    <property type="component" value="Unassembled WGS sequence"/>
</dbReference>
<comment type="caution">
    <text evidence="1">The sequence shown here is derived from an EMBL/GenBank/DDBJ whole genome shotgun (WGS) entry which is preliminary data.</text>
</comment>
<dbReference type="AlphaFoldDB" id="A0A7X5ZHB2"/>
<gene>
    <name evidence="1" type="ORF">HBF25_03945</name>
</gene>
<dbReference type="RefSeq" id="WP_166946641.1">
    <property type="nucleotide sequence ID" value="NZ_CP077072.1"/>
</dbReference>
<name>A0A7X5ZHB2_9GAMM</name>
<sequence>MTVKLVTLRPADLARVDISLPADLNYWTRVLGVSELELLSAVEAVGDSSWNVRVEVRRRRTQ</sequence>
<evidence type="ECO:0000313" key="1">
    <source>
        <dbReference type="EMBL" id="NII05541.1"/>
    </source>
</evidence>
<accession>A0A7X5ZHB2</accession>
<protein>
    <submittedName>
        <fullName evidence="1">DUF3606 domain-containing protein</fullName>
    </submittedName>
</protein>